<dbReference type="Proteomes" id="UP000315295">
    <property type="component" value="Unassembled WGS sequence"/>
</dbReference>
<feature type="transmembrane region" description="Helical" evidence="12">
    <location>
        <begin position="648"/>
        <end position="671"/>
    </location>
</feature>
<feature type="region of interest" description="Disordered" evidence="11">
    <location>
        <begin position="701"/>
        <end position="725"/>
    </location>
</feature>
<keyword evidence="10" id="KW-0325">Glycoprotein</keyword>
<dbReference type="GO" id="GO:0005886">
    <property type="term" value="C:plasma membrane"/>
    <property type="evidence" value="ECO:0007669"/>
    <property type="project" value="UniProtKB-SubCell"/>
</dbReference>
<dbReference type="STRING" id="106549.A0A540MM70"/>
<dbReference type="FunFam" id="3.80.10.10:FF:000095">
    <property type="entry name" value="LRR receptor-like serine/threonine-protein kinase GSO1"/>
    <property type="match status" value="1"/>
</dbReference>
<organism evidence="14 15">
    <name type="scientific">Malus baccata</name>
    <name type="common">Siberian crab apple</name>
    <name type="synonym">Pyrus baccata</name>
    <dbReference type="NCBI Taxonomy" id="106549"/>
    <lineage>
        <taxon>Eukaryota</taxon>
        <taxon>Viridiplantae</taxon>
        <taxon>Streptophyta</taxon>
        <taxon>Embryophyta</taxon>
        <taxon>Tracheophyta</taxon>
        <taxon>Spermatophyta</taxon>
        <taxon>Magnoliopsida</taxon>
        <taxon>eudicotyledons</taxon>
        <taxon>Gunneridae</taxon>
        <taxon>Pentapetalae</taxon>
        <taxon>rosids</taxon>
        <taxon>fabids</taxon>
        <taxon>Rosales</taxon>
        <taxon>Rosaceae</taxon>
        <taxon>Amygdaloideae</taxon>
        <taxon>Maleae</taxon>
        <taxon>Malus</taxon>
    </lineage>
</organism>
<dbReference type="InterPro" id="IPR052595">
    <property type="entry name" value="LRRC69/RLP"/>
</dbReference>
<evidence type="ECO:0000256" key="11">
    <source>
        <dbReference type="SAM" id="MobiDB-lite"/>
    </source>
</evidence>
<keyword evidence="6 12" id="KW-0812">Transmembrane</keyword>
<keyword evidence="9 12" id="KW-0472">Membrane</keyword>
<keyword evidence="15" id="KW-1185">Reference proteome</keyword>
<evidence type="ECO:0000313" key="15">
    <source>
        <dbReference type="Proteomes" id="UP000315295"/>
    </source>
</evidence>
<evidence type="ECO:0000259" key="13">
    <source>
        <dbReference type="Pfam" id="PF23598"/>
    </source>
</evidence>
<evidence type="ECO:0000256" key="3">
    <source>
        <dbReference type="ARBA" id="ARBA00009592"/>
    </source>
</evidence>
<dbReference type="PANTHER" id="PTHR48057">
    <property type="entry name" value="LEUCINE-RICH REPEAT SERINE/THREONINE-PROTEIN KINASE 1"/>
    <property type="match status" value="1"/>
</dbReference>
<feature type="domain" description="Disease resistance R13L4/SHOC-2-like LRR" evidence="13">
    <location>
        <begin position="217"/>
        <end position="461"/>
    </location>
</feature>
<proteinExistence type="inferred from homology"/>
<dbReference type="InterPro" id="IPR003591">
    <property type="entry name" value="Leu-rich_rpt_typical-subtyp"/>
</dbReference>
<keyword evidence="7" id="KW-0677">Repeat</keyword>
<evidence type="ECO:0000256" key="4">
    <source>
        <dbReference type="ARBA" id="ARBA00022475"/>
    </source>
</evidence>
<keyword evidence="8 12" id="KW-1133">Transmembrane helix</keyword>
<dbReference type="FunFam" id="3.80.10.10:FF:000213">
    <property type="entry name" value="Tyrosine-sulfated glycopeptide receptor 1"/>
    <property type="match status" value="1"/>
</dbReference>
<comment type="similarity">
    <text evidence="3">Belongs to the RLP family.</text>
</comment>
<dbReference type="AlphaFoldDB" id="A0A540MM70"/>
<dbReference type="PANTHER" id="PTHR48057:SF7">
    <property type="entry name" value="LEUCINE-RICH REPEAT SERINE_THREONINE-PROTEIN KINASE 1"/>
    <property type="match status" value="1"/>
</dbReference>
<comment type="subcellular location">
    <subcellularLocation>
        <location evidence="2">Cell membrane</location>
    </subcellularLocation>
    <subcellularLocation>
        <location evidence="1">Membrane</location>
        <topology evidence="1">Single-pass membrane protein</topology>
    </subcellularLocation>
</comment>
<evidence type="ECO:0000256" key="6">
    <source>
        <dbReference type="ARBA" id="ARBA00022692"/>
    </source>
</evidence>
<evidence type="ECO:0000256" key="9">
    <source>
        <dbReference type="ARBA" id="ARBA00023136"/>
    </source>
</evidence>
<dbReference type="InterPro" id="IPR001611">
    <property type="entry name" value="Leu-rich_rpt"/>
</dbReference>
<dbReference type="Gene3D" id="3.80.10.10">
    <property type="entry name" value="Ribonuclease Inhibitor"/>
    <property type="match status" value="4"/>
</dbReference>
<dbReference type="Pfam" id="PF00560">
    <property type="entry name" value="LRR_1"/>
    <property type="match status" value="6"/>
</dbReference>
<dbReference type="SUPFAM" id="SSF52058">
    <property type="entry name" value="L domain-like"/>
    <property type="match status" value="3"/>
</dbReference>
<sequence length="766" mass="85580">MRLSSAPLNWTSVNCCHWEGITCDHYGWITRLSLPAKGLEGGMFPSSLGNLTHLSHLDFSHNSLYGSLETGFFLSLNRLEILDLSYNHLYGELPFSLPSSNIRMLDLSCNRFHGEISSSFFKDAWNLTSFNVSNNILTGSIPSAICPHSSPFIRVLDFSFNRFSGNIPLRLGKCSKLQIFRAGNNNLSGLLPSDIYNATKLQEISFPRNQLYGVISEGIGNLTNLQLLDLNTNGLSGTLPVNIGKLSKLQLVYLHFNTLDSYLPPSLTNCSKLIELNVGFNNFEGDISLLNFSKLSQLSKLDIVSNHFTGMVPVSLYSCKSLKALRLSLNDLEGQIQPEILLLKSLSFLSLGGNKLTNITGAIKILMGCKSLSVLLVRYSFLHEEMPAYDGTVGFDGFPNLRILGMSYCEITGEIPVWLSKLKKLEILYLPFNRMTGLIPSWLGTLPRLFYINIDSNRISGEFPKELCRLPTLLSETESRTDHNYLELPIFIIDATNSLHQNYFSKNLPRALFLHNNCLTGKIPIDIGQLQLLHALDLSSNNFSGNIPDTISNLKNLETVDLSMNHLSGEIPASLAVLNFLSLLNVSYNRLEGPIPTSTQLQSFNPSVFEGNLKLCGAPLPNECQPVDGITTDDENNQDLDDDEDQSLWFGLSVVLGFFVGLLGFCFPLLLKRTWRYAYFQLLDNVQFMLSMKWGRLRRKTQGHVPNQKDEVKSSKPDSETECTNQSEYANSNSFMVPDNFQTTSLFNVPVKAPCPEDEEILMCTD</sequence>
<dbReference type="InterPro" id="IPR032675">
    <property type="entry name" value="LRR_dom_sf"/>
</dbReference>
<dbReference type="Pfam" id="PF23598">
    <property type="entry name" value="LRR_14"/>
    <property type="match status" value="1"/>
</dbReference>
<comment type="caution">
    <text evidence="14">The sequence shown here is derived from an EMBL/GenBank/DDBJ whole genome shotgun (WGS) entry which is preliminary data.</text>
</comment>
<feature type="compositionally biased region" description="Basic and acidic residues" evidence="11">
    <location>
        <begin position="707"/>
        <end position="719"/>
    </location>
</feature>
<keyword evidence="4" id="KW-1003">Cell membrane</keyword>
<dbReference type="InterPro" id="IPR055414">
    <property type="entry name" value="LRR_R13L4/SHOC2-like"/>
</dbReference>
<dbReference type="EMBL" id="VIEB01000226">
    <property type="protein sequence ID" value="TQD99878.1"/>
    <property type="molecule type" value="Genomic_DNA"/>
</dbReference>
<evidence type="ECO:0000256" key="1">
    <source>
        <dbReference type="ARBA" id="ARBA00004167"/>
    </source>
</evidence>
<dbReference type="SMART" id="SM00369">
    <property type="entry name" value="LRR_TYP"/>
    <property type="match status" value="7"/>
</dbReference>
<gene>
    <name evidence="14" type="ORF">C1H46_014491</name>
</gene>
<keyword evidence="5" id="KW-0433">Leucine-rich repeat</keyword>
<evidence type="ECO:0000256" key="12">
    <source>
        <dbReference type="SAM" id="Phobius"/>
    </source>
</evidence>
<evidence type="ECO:0000256" key="7">
    <source>
        <dbReference type="ARBA" id="ARBA00022737"/>
    </source>
</evidence>
<accession>A0A540MM70</accession>
<evidence type="ECO:0000313" key="14">
    <source>
        <dbReference type="EMBL" id="TQD99878.1"/>
    </source>
</evidence>
<evidence type="ECO:0000256" key="2">
    <source>
        <dbReference type="ARBA" id="ARBA00004236"/>
    </source>
</evidence>
<reference evidence="14 15" key="1">
    <citation type="journal article" date="2019" name="G3 (Bethesda)">
        <title>Sequencing of a Wild Apple (Malus baccata) Genome Unravels the Differences Between Cultivated and Wild Apple Species Regarding Disease Resistance and Cold Tolerance.</title>
        <authorList>
            <person name="Chen X."/>
        </authorList>
    </citation>
    <scope>NUCLEOTIDE SEQUENCE [LARGE SCALE GENOMIC DNA]</scope>
    <source>
        <strain evidence="15">cv. Shandingzi</strain>
        <tissue evidence="14">Leaves</tissue>
    </source>
</reference>
<evidence type="ECO:0000256" key="8">
    <source>
        <dbReference type="ARBA" id="ARBA00022989"/>
    </source>
</evidence>
<name>A0A540MM70_MALBA</name>
<evidence type="ECO:0000256" key="5">
    <source>
        <dbReference type="ARBA" id="ARBA00022614"/>
    </source>
</evidence>
<protein>
    <recommendedName>
        <fullName evidence="13">Disease resistance R13L4/SHOC-2-like LRR domain-containing protein</fullName>
    </recommendedName>
</protein>
<evidence type="ECO:0000256" key="10">
    <source>
        <dbReference type="ARBA" id="ARBA00023180"/>
    </source>
</evidence>